<dbReference type="Gene3D" id="3.90.950.20">
    <property type="entry name" value="CinA-like"/>
    <property type="match status" value="1"/>
</dbReference>
<dbReference type="InterPro" id="IPR036653">
    <property type="entry name" value="CinA-like_C"/>
</dbReference>
<gene>
    <name evidence="2" type="ORF">IGS68_10930</name>
</gene>
<dbReference type="Proteomes" id="UP000595197">
    <property type="component" value="Chromosome"/>
</dbReference>
<evidence type="ECO:0000313" key="3">
    <source>
        <dbReference type="Proteomes" id="UP000595197"/>
    </source>
</evidence>
<dbReference type="InterPro" id="IPR008136">
    <property type="entry name" value="CinA_C"/>
</dbReference>
<dbReference type="Pfam" id="PF02464">
    <property type="entry name" value="CinA"/>
    <property type="match status" value="1"/>
</dbReference>
<keyword evidence="3" id="KW-1185">Reference proteome</keyword>
<evidence type="ECO:0000313" key="2">
    <source>
        <dbReference type="EMBL" id="QQP92393.1"/>
    </source>
</evidence>
<reference evidence="2" key="1">
    <citation type="submission" date="2021-02" db="EMBL/GenBank/DDBJ databases">
        <title>Skermanella TT6 skin isolate.</title>
        <authorList>
            <person name="Lee K."/>
            <person name="Ganzorig M."/>
        </authorList>
    </citation>
    <scope>NUCLEOTIDE SEQUENCE</scope>
    <source>
        <strain evidence="2">TT6</strain>
    </source>
</reference>
<dbReference type="SUPFAM" id="SSF142433">
    <property type="entry name" value="CinA-like"/>
    <property type="match status" value="1"/>
</dbReference>
<organism evidence="2 3">
    <name type="scientific">Skermanella cutis</name>
    <dbReference type="NCBI Taxonomy" id="2775420"/>
    <lineage>
        <taxon>Bacteria</taxon>
        <taxon>Pseudomonadati</taxon>
        <taxon>Pseudomonadota</taxon>
        <taxon>Alphaproteobacteria</taxon>
        <taxon>Rhodospirillales</taxon>
        <taxon>Azospirillaceae</taxon>
        <taxon>Skermanella</taxon>
    </lineage>
</organism>
<dbReference type="EMBL" id="CP067420">
    <property type="protein sequence ID" value="QQP92393.1"/>
    <property type="molecule type" value="Genomic_DNA"/>
</dbReference>
<proteinExistence type="predicted"/>
<accession>A0ABX7BE86</accession>
<feature type="domain" description="CinA C-terminal" evidence="1">
    <location>
        <begin position="8"/>
        <end position="158"/>
    </location>
</feature>
<name>A0ABX7BE86_9PROT</name>
<sequence>MPDDIDQCVQHVLQAACRQEIMIATAESCTGGLLASLLTDITGCSHAFERGFVTYTNDAKNEMLGVSQHLLEDPGPVSEEVARAMAEGAIDHSHAHLSIAITGFAGPGGPGDEPGLVHFAMGRKGKPTRHRMKRFGDLGRGGVRLECVRTALSMLRAELEGIGEPRQTMAETP</sequence>
<dbReference type="NCBIfam" id="TIGR00199">
    <property type="entry name" value="PncC_domain"/>
    <property type="match status" value="1"/>
</dbReference>
<protein>
    <submittedName>
        <fullName evidence="2">CinA family protein</fullName>
    </submittedName>
</protein>
<evidence type="ECO:0000259" key="1">
    <source>
        <dbReference type="Pfam" id="PF02464"/>
    </source>
</evidence>